<evidence type="ECO:0000259" key="14">
    <source>
        <dbReference type="PROSITE" id="PS00907"/>
    </source>
</evidence>
<evidence type="ECO:0000256" key="1">
    <source>
        <dbReference type="ARBA" id="ARBA00004514"/>
    </source>
</evidence>
<evidence type="ECO:0000256" key="7">
    <source>
        <dbReference type="ARBA" id="ARBA00022793"/>
    </source>
</evidence>
<dbReference type="NCBIfam" id="TIGR01464">
    <property type="entry name" value="hemE"/>
    <property type="match status" value="1"/>
</dbReference>
<dbReference type="PROSITE" id="PS00906">
    <property type="entry name" value="UROD_1"/>
    <property type="match status" value="1"/>
</dbReference>
<dbReference type="RefSeq" id="WP_136793101.1">
    <property type="nucleotide sequence ID" value="NZ_SWAU01000129.1"/>
</dbReference>
<evidence type="ECO:0000256" key="4">
    <source>
        <dbReference type="ARBA" id="ARBA00011738"/>
    </source>
</evidence>
<dbReference type="PANTHER" id="PTHR21091:SF169">
    <property type="entry name" value="UROPORPHYRINOGEN DECARBOXYLASE"/>
    <property type="match status" value="1"/>
</dbReference>
<dbReference type="AlphaFoldDB" id="A0A4U0YYJ8"/>
<feature type="binding site" evidence="10">
    <location>
        <begin position="23"/>
        <end position="27"/>
    </location>
    <ligand>
        <name>substrate</name>
    </ligand>
</feature>
<dbReference type="Proteomes" id="UP000306340">
    <property type="component" value="Unassembled WGS sequence"/>
</dbReference>
<keyword evidence="6 10" id="KW-0963">Cytoplasm</keyword>
<comment type="subunit">
    <text evidence="4 10">Homodimer.</text>
</comment>
<accession>A0A4U0YYJ8</accession>
<keyword evidence="8 10" id="KW-0456">Lyase</keyword>
<comment type="subcellular location">
    <subcellularLocation>
        <location evidence="1">Cytoplasm</location>
        <location evidence="1">Cytosol</location>
    </subcellularLocation>
</comment>
<gene>
    <name evidence="10" type="primary">hemE</name>
    <name evidence="15" type="ORF">FAZ78_13755</name>
</gene>
<comment type="caution">
    <text evidence="10">Lacks conserved residue(s) required for the propagation of feature annotation.</text>
</comment>
<evidence type="ECO:0000259" key="13">
    <source>
        <dbReference type="PROSITE" id="PS00906"/>
    </source>
</evidence>
<dbReference type="InterPro" id="IPR000257">
    <property type="entry name" value="Uroporphyrinogen_deCOase"/>
</dbReference>
<feature type="binding site" evidence="10">
    <location>
        <position position="73"/>
    </location>
    <ligand>
        <name>substrate</name>
    </ligand>
</feature>
<dbReference type="UniPathway" id="UPA00251">
    <property type="reaction ID" value="UER00321"/>
</dbReference>
<comment type="catalytic activity">
    <reaction evidence="10 11">
        <text>uroporphyrinogen III + 4 H(+) = coproporphyrinogen III + 4 CO2</text>
        <dbReference type="Rhea" id="RHEA:19865"/>
        <dbReference type="ChEBI" id="CHEBI:15378"/>
        <dbReference type="ChEBI" id="CHEBI:16526"/>
        <dbReference type="ChEBI" id="CHEBI:57308"/>
        <dbReference type="ChEBI" id="CHEBI:57309"/>
        <dbReference type="EC" id="4.1.1.37"/>
    </reaction>
</comment>
<evidence type="ECO:0000256" key="10">
    <source>
        <dbReference type="HAMAP-Rule" id="MF_00218"/>
    </source>
</evidence>
<organism evidence="15 16">
    <name type="scientific">Cereibacter changlensis</name>
    <dbReference type="NCBI Taxonomy" id="402884"/>
    <lineage>
        <taxon>Bacteria</taxon>
        <taxon>Pseudomonadati</taxon>
        <taxon>Pseudomonadota</taxon>
        <taxon>Alphaproteobacteria</taxon>
        <taxon>Rhodobacterales</taxon>
        <taxon>Paracoccaceae</taxon>
        <taxon>Cereibacter</taxon>
    </lineage>
</organism>
<evidence type="ECO:0000256" key="9">
    <source>
        <dbReference type="ARBA" id="ARBA00023244"/>
    </source>
</evidence>
<evidence type="ECO:0000313" key="16">
    <source>
        <dbReference type="Proteomes" id="UP000306340"/>
    </source>
</evidence>
<dbReference type="EC" id="4.1.1.37" evidence="5 10"/>
<comment type="similarity">
    <text evidence="3 10 12">Belongs to the uroporphyrinogen decarboxylase family.</text>
</comment>
<reference evidence="15 16" key="1">
    <citation type="submission" date="2019-04" db="EMBL/GenBank/DDBJ databases">
        <title>Crypto-aerobic microbial life in anoxic (sulfidic) marine sediments.</title>
        <authorList>
            <person name="Bhattacharya S."/>
            <person name="Roy C."/>
            <person name="Mondal N."/>
            <person name="Sarkar J."/>
            <person name="Mandal S."/>
            <person name="Rameez M.J."/>
            <person name="Ghosh W."/>
        </authorList>
    </citation>
    <scope>NUCLEOTIDE SEQUENCE [LARGE SCALE GENOMIC DNA]</scope>
    <source>
        <strain evidence="15 16">SBBC</strain>
    </source>
</reference>
<dbReference type="EMBL" id="SWAU01000129">
    <property type="protein sequence ID" value="TKA96019.1"/>
    <property type="molecule type" value="Genomic_DNA"/>
</dbReference>
<feature type="binding site" evidence="10">
    <location>
        <position position="321"/>
    </location>
    <ligand>
        <name>substrate</name>
    </ligand>
</feature>
<dbReference type="HAMAP" id="MF_00218">
    <property type="entry name" value="URO_D"/>
    <property type="match status" value="1"/>
</dbReference>
<feature type="domain" description="Uroporphyrinogen decarboxylase (URO-D)" evidence="13">
    <location>
        <begin position="18"/>
        <end position="27"/>
    </location>
</feature>
<comment type="caution">
    <text evidence="15">The sequence shown here is derived from an EMBL/GenBank/DDBJ whole genome shotgun (WGS) entry which is preliminary data.</text>
</comment>
<keyword evidence="9 10" id="KW-0627">Porphyrin biosynthesis</keyword>
<dbReference type="Gene3D" id="3.20.20.210">
    <property type="match status" value="1"/>
</dbReference>
<dbReference type="GO" id="GO:0005829">
    <property type="term" value="C:cytosol"/>
    <property type="evidence" value="ECO:0007669"/>
    <property type="project" value="UniProtKB-SubCell"/>
</dbReference>
<evidence type="ECO:0000256" key="8">
    <source>
        <dbReference type="ARBA" id="ARBA00023239"/>
    </source>
</evidence>
<evidence type="ECO:0000256" key="2">
    <source>
        <dbReference type="ARBA" id="ARBA00004804"/>
    </source>
</evidence>
<evidence type="ECO:0000256" key="11">
    <source>
        <dbReference type="RuleBase" id="RU000554"/>
    </source>
</evidence>
<dbReference type="InterPro" id="IPR006361">
    <property type="entry name" value="Uroporphyrinogen_deCO2ase_HemE"/>
</dbReference>
<name>A0A4U0YYJ8_9RHOB</name>
<evidence type="ECO:0000256" key="12">
    <source>
        <dbReference type="RuleBase" id="RU004169"/>
    </source>
</evidence>
<proteinExistence type="inferred from homology"/>
<dbReference type="PANTHER" id="PTHR21091">
    <property type="entry name" value="METHYLTETRAHYDROFOLATE:HOMOCYSTEINE METHYLTRANSFERASE RELATED"/>
    <property type="match status" value="1"/>
</dbReference>
<evidence type="ECO:0000313" key="15">
    <source>
        <dbReference type="EMBL" id="TKA96019.1"/>
    </source>
</evidence>
<evidence type="ECO:0000256" key="6">
    <source>
        <dbReference type="ARBA" id="ARBA00022490"/>
    </source>
</evidence>
<dbReference type="FunFam" id="3.20.20.210:FF:000008">
    <property type="entry name" value="Uroporphyrinogen decarboxylase"/>
    <property type="match status" value="1"/>
</dbReference>
<comment type="function">
    <text evidence="10">Catalyzes the decarboxylation of four acetate groups of uroporphyrinogen-III to yield coproporphyrinogen-III.</text>
</comment>
<feature type="binding site" evidence="10">
    <location>
        <position position="150"/>
    </location>
    <ligand>
        <name>substrate</name>
    </ligand>
</feature>
<dbReference type="GO" id="GO:0019353">
    <property type="term" value="P:protoporphyrinogen IX biosynthetic process from glutamate"/>
    <property type="evidence" value="ECO:0007669"/>
    <property type="project" value="TreeGrafter"/>
</dbReference>
<evidence type="ECO:0000256" key="5">
    <source>
        <dbReference type="ARBA" id="ARBA00012288"/>
    </source>
</evidence>
<evidence type="ECO:0000256" key="3">
    <source>
        <dbReference type="ARBA" id="ARBA00009935"/>
    </source>
</evidence>
<dbReference type="InterPro" id="IPR038071">
    <property type="entry name" value="UROD/MetE-like_sf"/>
</dbReference>
<protein>
    <recommendedName>
        <fullName evidence="5 10">Uroporphyrinogen decarboxylase</fullName>
        <shortName evidence="10">UPD</shortName>
        <shortName evidence="10">URO-D</shortName>
        <ecNumber evidence="5 10">4.1.1.37</ecNumber>
    </recommendedName>
</protein>
<sequence>MTKTILRALKGETLPTPPIWMMRQAGRYLPEYRATRAQAGDFLSLCYNPELAAEVTLQPIRRYGFDAAILFADILLLPQALGAELWFATGEGPRMSTITDMAGVEALKPKEEIHETLSPVYETCRILARELPKETTFIGFAGAPWTVATYMIAGRGSPDQAAAHRLKDTDRPAFTALIDRITEATVDYLSKQVEAGVEVVKIFDSWAGSLKGQDFDDFAVEPARRIIAELKARHPGLPIIAFPREAGDGYIGFAEKTGADCVAIDNSVTPEWAAEHVQSTGCVQGNLDPSYMVTGGEELVKATRRVVDAFSGGPHIFNLGHGITPEADPDNVTRMIEAVRG</sequence>
<comment type="pathway">
    <text evidence="2 10 11">Porphyrin-containing compound metabolism; protoporphyrin-IX biosynthesis; coproporphyrinogen-III from 5-aminolevulinate: step 4/4.</text>
</comment>
<keyword evidence="7 10" id="KW-0210">Decarboxylase</keyword>
<dbReference type="GO" id="GO:0004853">
    <property type="term" value="F:uroporphyrinogen decarboxylase activity"/>
    <property type="evidence" value="ECO:0007669"/>
    <property type="project" value="UniProtKB-UniRule"/>
</dbReference>
<feature type="binding site" evidence="10">
    <location>
        <position position="205"/>
    </location>
    <ligand>
        <name>substrate</name>
    </ligand>
</feature>
<feature type="domain" description="Uroporphyrinogen decarboxylase (URO-D)" evidence="14">
    <location>
        <begin position="138"/>
        <end position="154"/>
    </location>
</feature>
<dbReference type="CDD" id="cd00717">
    <property type="entry name" value="URO-D"/>
    <property type="match status" value="1"/>
</dbReference>
<feature type="site" description="Transition state stabilizer" evidence="10">
    <location>
        <position position="73"/>
    </location>
</feature>
<dbReference type="SUPFAM" id="SSF51726">
    <property type="entry name" value="UROD/MetE-like"/>
    <property type="match status" value="1"/>
</dbReference>
<dbReference type="PROSITE" id="PS00907">
    <property type="entry name" value="UROD_2"/>
    <property type="match status" value="1"/>
</dbReference>
<dbReference type="Pfam" id="PF01208">
    <property type="entry name" value="URO-D"/>
    <property type="match status" value="1"/>
</dbReference>